<reference evidence="11 12" key="1">
    <citation type="submission" date="2019-02" db="EMBL/GenBank/DDBJ databases">
        <title>Deep-cultivation of Planctomycetes and their phenomic and genomic characterization uncovers novel biology.</title>
        <authorList>
            <person name="Wiegand S."/>
            <person name="Jogler M."/>
            <person name="Boedeker C."/>
            <person name="Pinto D."/>
            <person name="Vollmers J."/>
            <person name="Rivas-Marin E."/>
            <person name="Kohn T."/>
            <person name="Peeters S.H."/>
            <person name="Heuer A."/>
            <person name="Rast P."/>
            <person name="Oberbeckmann S."/>
            <person name="Bunk B."/>
            <person name="Jeske O."/>
            <person name="Meyerdierks A."/>
            <person name="Storesund J.E."/>
            <person name="Kallscheuer N."/>
            <person name="Luecker S."/>
            <person name="Lage O.M."/>
            <person name="Pohl T."/>
            <person name="Merkel B.J."/>
            <person name="Hornburger P."/>
            <person name="Mueller R.-W."/>
            <person name="Bruemmer F."/>
            <person name="Labrenz M."/>
            <person name="Spormann A.M."/>
            <person name="Op den Camp H."/>
            <person name="Overmann J."/>
            <person name="Amann R."/>
            <person name="Jetten M.S.M."/>
            <person name="Mascher T."/>
            <person name="Medema M.H."/>
            <person name="Devos D.P."/>
            <person name="Kaster A.-K."/>
            <person name="Ovreas L."/>
            <person name="Rohde M."/>
            <person name="Galperin M.Y."/>
            <person name="Jogler C."/>
        </authorList>
    </citation>
    <scope>NUCLEOTIDE SEQUENCE [LARGE SCALE GENOMIC DNA]</scope>
    <source>
        <strain evidence="11 12">FF011L</strain>
    </source>
</reference>
<keyword evidence="7 9" id="KW-0057">Aromatic amino acid biosynthesis</keyword>
<dbReference type="KEGG" id="rml:FF011L_18970"/>
<dbReference type="InterPro" id="IPR011060">
    <property type="entry name" value="RibuloseP-bd_barrel"/>
</dbReference>
<feature type="domain" description="N-(5'phosphoribosyl) anthranilate isomerase (PRAI)" evidence="10">
    <location>
        <begin position="9"/>
        <end position="216"/>
    </location>
</feature>
<dbReference type="InterPro" id="IPR001240">
    <property type="entry name" value="PRAI_dom"/>
</dbReference>
<gene>
    <name evidence="9 11" type="primary">trpF</name>
    <name evidence="11" type="ORF">FF011L_18970</name>
</gene>
<dbReference type="Proteomes" id="UP000320672">
    <property type="component" value="Chromosome"/>
</dbReference>
<evidence type="ECO:0000256" key="7">
    <source>
        <dbReference type="ARBA" id="ARBA00023141"/>
    </source>
</evidence>
<keyword evidence="8 9" id="KW-0413">Isomerase</keyword>
<evidence type="ECO:0000256" key="1">
    <source>
        <dbReference type="ARBA" id="ARBA00001164"/>
    </source>
</evidence>
<dbReference type="InterPro" id="IPR044643">
    <property type="entry name" value="TrpF_fam"/>
</dbReference>
<keyword evidence="6 9" id="KW-0822">Tryptophan biosynthesis</keyword>
<organism evidence="11 12">
    <name type="scientific">Roseimaritima multifibrata</name>
    <dbReference type="NCBI Taxonomy" id="1930274"/>
    <lineage>
        <taxon>Bacteria</taxon>
        <taxon>Pseudomonadati</taxon>
        <taxon>Planctomycetota</taxon>
        <taxon>Planctomycetia</taxon>
        <taxon>Pirellulales</taxon>
        <taxon>Pirellulaceae</taxon>
        <taxon>Roseimaritima</taxon>
    </lineage>
</organism>
<protein>
    <recommendedName>
        <fullName evidence="4 9">N-(5'-phosphoribosyl)anthranilate isomerase</fullName>
        <shortName evidence="9">PRAI</shortName>
        <ecNumber evidence="3 9">5.3.1.24</ecNumber>
    </recommendedName>
</protein>
<evidence type="ECO:0000256" key="6">
    <source>
        <dbReference type="ARBA" id="ARBA00022822"/>
    </source>
</evidence>
<evidence type="ECO:0000256" key="9">
    <source>
        <dbReference type="HAMAP-Rule" id="MF_00135"/>
    </source>
</evidence>
<dbReference type="InterPro" id="IPR013785">
    <property type="entry name" value="Aldolase_TIM"/>
</dbReference>
<dbReference type="PANTHER" id="PTHR42894">
    <property type="entry name" value="N-(5'-PHOSPHORIBOSYL)ANTHRANILATE ISOMERASE"/>
    <property type="match status" value="1"/>
</dbReference>
<dbReference type="HAMAP" id="MF_00135">
    <property type="entry name" value="PRAI"/>
    <property type="match status" value="1"/>
</dbReference>
<comment type="similarity">
    <text evidence="9">Belongs to the TrpF family.</text>
</comment>
<accession>A0A517ME26</accession>
<evidence type="ECO:0000259" key="10">
    <source>
        <dbReference type="Pfam" id="PF00697"/>
    </source>
</evidence>
<keyword evidence="5 9" id="KW-0028">Amino-acid biosynthesis</keyword>
<evidence type="ECO:0000256" key="5">
    <source>
        <dbReference type="ARBA" id="ARBA00022605"/>
    </source>
</evidence>
<proteinExistence type="inferred from homology"/>
<name>A0A517ME26_9BACT</name>
<sequence length="230" mass="24412">MSAASPFRIKICGVKRSEDLVAASESGADAVGLNFFPPSVRYMDPLGEQARSLAAEAEQLGLNVVGLFVNSDVDSIAALTERVRLTFVQLHGDETPAAASRLRDAGVAVLRAVRLPRRALSPAEIEDRVAPWREVGAAILLDADAGSSYGGEGVSLDWRSIGAWSEQAADHWILAGGLGPKDVFRAIQIAKPHGVDVASGVEAPRGTKDANLVNAFCLEAERGLQEQFRP</sequence>
<dbReference type="SUPFAM" id="SSF51366">
    <property type="entry name" value="Ribulose-phoshate binding barrel"/>
    <property type="match status" value="1"/>
</dbReference>
<comment type="pathway">
    <text evidence="2 9">Amino-acid biosynthesis; L-tryptophan biosynthesis; L-tryptophan from chorismate: step 3/5.</text>
</comment>
<dbReference type="OrthoDB" id="9786954at2"/>
<dbReference type="Gene3D" id="3.20.20.70">
    <property type="entry name" value="Aldolase class I"/>
    <property type="match status" value="1"/>
</dbReference>
<evidence type="ECO:0000256" key="3">
    <source>
        <dbReference type="ARBA" id="ARBA00012572"/>
    </source>
</evidence>
<comment type="catalytic activity">
    <reaction evidence="1 9">
        <text>N-(5-phospho-beta-D-ribosyl)anthranilate = 1-(2-carboxyphenylamino)-1-deoxy-D-ribulose 5-phosphate</text>
        <dbReference type="Rhea" id="RHEA:21540"/>
        <dbReference type="ChEBI" id="CHEBI:18277"/>
        <dbReference type="ChEBI" id="CHEBI:58613"/>
        <dbReference type="EC" id="5.3.1.24"/>
    </reaction>
</comment>
<dbReference type="UniPathway" id="UPA00035">
    <property type="reaction ID" value="UER00042"/>
</dbReference>
<dbReference type="AlphaFoldDB" id="A0A517ME26"/>
<evidence type="ECO:0000313" key="12">
    <source>
        <dbReference type="Proteomes" id="UP000320672"/>
    </source>
</evidence>
<dbReference type="Pfam" id="PF00697">
    <property type="entry name" value="PRAI"/>
    <property type="match status" value="1"/>
</dbReference>
<evidence type="ECO:0000256" key="8">
    <source>
        <dbReference type="ARBA" id="ARBA00023235"/>
    </source>
</evidence>
<evidence type="ECO:0000256" key="2">
    <source>
        <dbReference type="ARBA" id="ARBA00004664"/>
    </source>
</evidence>
<dbReference type="PANTHER" id="PTHR42894:SF1">
    <property type="entry name" value="N-(5'-PHOSPHORIBOSYL)ANTHRANILATE ISOMERASE"/>
    <property type="match status" value="1"/>
</dbReference>
<dbReference type="GO" id="GO:0000162">
    <property type="term" value="P:L-tryptophan biosynthetic process"/>
    <property type="evidence" value="ECO:0007669"/>
    <property type="project" value="UniProtKB-UniRule"/>
</dbReference>
<dbReference type="CDD" id="cd00405">
    <property type="entry name" value="PRAI"/>
    <property type="match status" value="1"/>
</dbReference>
<evidence type="ECO:0000256" key="4">
    <source>
        <dbReference type="ARBA" id="ARBA00022272"/>
    </source>
</evidence>
<dbReference type="GO" id="GO:0004640">
    <property type="term" value="F:phosphoribosylanthranilate isomerase activity"/>
    <property type="evidence" value="ECO:0007669"/>
    <property type="project" value="UniProtKB-UniRule"/>
</dbReference>
<dbReference type="RefSeq" id="WP_145351302.1">
    <property type="nucleotide sequence ID" value="NZ_CP036262.1"/>
</dbReference>
<keyword evidence="12" id="KW-1185">Reference proteome</keyword>
<dbReference type="EC" id="5.3.1.24" evidence="3 9"/>
<dbReference type="EMBL" id="CP036262">
    <property type="protein sequence ID" value="QDS93142.1"/>
    <property type="molecule type" value="Genomic_DNA"/>
</dbReference>
<evidence type="ECO:0000313" key="11">
    <source>
        <dbReference type="EMBL" id="QDS93142.1"/>
    </source>
</evidence>